<dbReference type="SUPFAM" id="SSF56059">
    <property type="entry name" value="Glutathione synthetase ATP-binding domain-like"/>
    <property type="match status" value="1"/>
</dbReference>
<protein>
    <submittedName>
        <fullName evidence="3">YheC/YheD family protein</fullName>
    </submittedName>
</protein>
<dbReference type="RefSeq" id="WP_190926294.1">
    <property type="nucleotide sequence ID" value="NZ_JACXJA010000007.1"/>
</dbReference>
<keyword evidence="4" id="KW-1185">Reference proteome</keyword>
<dbReference type="PROSITE" id="PS50975">
    <property type="entry name" value="ATP_GRASP"/>
    <property type="match status" value="1"/>
</dbReference>
<dbReference type="InterPro" id="IPR026838">
    <property type="entry name" value="YheC/D"/>
</dbReference>
<accession>A0A927C5T5</accession>
<dbReference type="EMBL" id="JACXJA010000007">
    <property type="protein sequence ID" value="MBD2861898.1"/>
    <property type="molecule type" value="Genomic_DNA"/>
</dbReference>
<evidence type="ECO:0000259" key="2">
    <source>
        <dbReference type="PROSITE" id="PS50975"/>
    </source>
</evidence>
<evidence type="ECO:0000313" key="4">
    <source>
        <dbReference type="Proteomes" id="UP000639396"/>
    </source>
</evidence>
<dbReference type="AlphaFoldDB" id="A0A927C5T5"/>
<reference evidence="3" key="1">
    <citation type="submission" date="2020-09" db="EMBL/GenBank/DDBJ databases">
        <title>A novel bacterium of genus Paenibacillus, isolated from South China Sea.</title>
        <authorList>
            <person name="Huang H."/>
            <person name="Mo K."/>
            <person name="Hu Y."/>
        </authorList>
    </citation>
    <scope>NUCLEOTIDE SEQUENCE</scope>
    <source>
        <strain evidence="3">IB182363</strain>
    </source>
</reference>
<proteinExistence type="predicted"/>
<evidence type="ECO:0000313" key="3">
    <source>
        <dbReference type="EMBL" id="MBD2861898.1"/>
    </source>
</evidence>
<dbReference type="GO" id="GO:0046872">
    <property type="term" value="F:metal ion binding"/>
    <property type="evidence" value="ECO:0007669"/>
    <property type="project" value="InterPro"/>
</dbReference>
<dbReference type="Proteomes" id="UP000639396">
    <property type="component" value="Unassembled WGS sequence"/>
</dbReference>
<dbReference type="GO" id="GO:0005524">
    <property type="term" value="F:ATP binding"/>
    <property type="evidence" value="ECO:0007669"/>
    <property type="project" value="UniProtKB-UniRule"/>
</dbReference>
<dbReference type="InterPro" id="IPR011761">
    <property type="entry name" value="ATP-grasp"/>
</dbReference>
<organism evidence="3 4">
    <name type="scientific">Paenibacillus oceani</name>
    <dbReference type="NCBI Taxonomy" id="2772510"/>
    <lineage>
        <taxon>Bacteria</taxon>
        <taxon>Bacillati</taxon>
        <taxon>Bacillota</taxon>
        <taxon>Bacilli</taxon>
        <taxon>Bacillales</taxon>
        <taxon>Paenibacillaceae</taxon>
        <taxon>Paenibacillus</taxon>
    </lineage>
</organism>
<dbReference type="Gene3D" id="3.30.470.20">
    <property type="entry name" value="ATP-grasp fold, B domain"/>
    <property type="match status" value="1"/>
</dbReference>
<feature type="domain" description="ATP-grasp" evidence="2">
    <location>
        <begin position="16"/>
        <end position="243"/>
    </location>
</feature>
<name>A0A927C5T5_9BACL</name>
<gene>
    <name evidence="3" type="ORF">IDH45_07890</name>
</gene>
<keyword evidence="1" id="KW-0547">Nucleotide-binding</keyword>
<comment type="caution">
    <text evidence="3">The sequence shown here is derived from an EMBL/GenBank/DDBJ whole genome shotgun (WGS) entry which is preliminary data.</text>
</comment>
<evidence type="ECO:0000256" key="1">
    <source>
        <dbReference type="PROSITE-ProRule" id="PRU00409"/>
    </source>
</evidence>
<keyword evidence="1" id="KW-0067">ATP-binding</keyword>
<dbReference type="Pfam" id="PF14398">
    <property type="entry name" value="ATPgrasp_YheCD"/>
    <property type="match status" value="1"/>
</dbReference>
<sequence>MRYSRNKLAKYRVLKKSSELASALPSTYSMTKSHFQKLISRYGKVIVKPFSGSGGIGVMSVVSQGGQSYKLHHGTSKKRITGLSETYAYIKRITKGASYIVQKKIRLAKVNGRPFDARVMVQRKRGSSEWVLTGQLAKIAGAGYIITNTARSKGKVVPLSDAIRRSDVQGRSVSEIEHRVESIGLKAARQLHNYYRIRTVGLDVGIDNKGRVWIIEANFHPAKSLFLKLKNRSMYRRIVRYQK</sequence>